<accession>A0A511Z5W2</accession>
<evidence type="ECO:0000313" key="3">
    <source>
        <dbReference type="Proteomes" id="UP000321901"/>
    </source>
</evidence>
<dbReference type="PANTHER" id="PTHR37809">
    <property type="entry name" value="RIBOSOMAL PROTEIN S12 METHYLTHIOTRANSFERASE ACCESSORY FACTOR YCAO"/>
    <property type="match status" value="1"/>
</dbReference>
<dbReference type="EMBL" id="BJYL01000015">
    <property type="protein sequence ID" value="GEN82826.1"/>
    <property type="molecule type" value="Genomic_DNA"/>
</dbReference>
<reference evidence="2 3" key="1">
    <citation type="submission" date="2019-07" db="EMBL/GenBank/DDBJ databases">
        <title>Whole genome shotgun sequence of Sporosarcina luteola NBRC 105378.</title>
        <authorList>
            <person name="Hosoyama A."/>
            <person name="Uohara A."/>
            <person name="Ohji S."/>
            <person name="Ichikawa N."/>
        </authorList>
    </citation>
    <scope>NUCLEOTIDE SEQUENCE [LARGE SCALE GENOMIC DNA]</scope>
    <source>
        <strain evidence="2 3">NBRC 105378</strain>
    </source>
</reference>
<evidence type="ECO:0000313" key="2">
    <source>
        <dbReference type="EMBL" id="GEN82826.1"/>
    </source>
</evidence>
<sequence length="429" mass="49506">MKIKLTDKNIDDRMRHFDGKIAGLWKSPDKFYRLRSFPLPDFHFITSNYPSFEKFVYNQDIHFTYHLSGYGKLYNETRMSFLGESAERFAYASQFRGLQHLVVKRDYETLKKEVDAGDHICPLEYVNLLYDDQDCRCIQPTDELSWVKMNALNEPGKFVYIPLQLMVSGTHFLKKDEKIAAPNAVSTGTASHETFEQSLEAAIIEIFQLDSYNLYWFGGLRCEDITDTWRGLIDKILGDSSFYEYFDVNIIDITLDKPIPIVMCEITSTLPYMPKYTVGIQGSYSLERAVYRALMETLAIVEYNMNASWTHTNTFHSVLNQKVFDNLDDNVLFYARKGKPEVLNFRESPIPTSRKSENLNDLLKSVPTFSKYAAFLNITPSDFIGSQQVITRVVIPELLPLCTPSFPQRYHPRYKGIGGILNDLVHPLP</sequence>
<dbReference type="Pfam" id="PF02624">
    <property type="entry name" value="YcaO"/>
    <property type="match status" value="1"/>
</dbReference>
<dbReference type="Gene3D" id="3.30.1330.230">
    <property type="match status" value="1"/>
</dbReference>
<name>A0A511Z5W2_9BACL</name>
<dbReference type="PROSITE" id="PS51664">
    <property type="entry name" value="YCAO"/>
    <property type="match status" value="1"/>
</dbReference>
<keyword evidence="3" id="KW-1185">Reference proteome</keyword>
<dbReference type="OrthoDB" id="305162at2"/>
<dbReference type="InterPro" id="IPR003776">
    <property type="entry name" value="YcaO-like_dom"/>
</dbReference>
<dbReference type="AlphaFoldDB" id="A0A511Z5W2"/>
<proteinExistence type="predicted"/>
<feature type="domain" description="YcaO" evidence="1">
    <location>
        <begin position="69"/>
        <end position="429"/>
    </location>
</feature>
<gene>
    <name evidence="2" type="primary">sagD</name>
    <name evidence="2" type="ORF">SLU01_11380</name>
</gene>
<comment type="caution">
    <text evidence="2">The sequence shown here is derived from an EMBL/GenBank/DDBJ whole genome shotgun (WGS) entry which is preliminary data.</text>
</comment>
<dbReference type="PANTHER" id="PTHR37809:SF1">
    <property type="entry name" value="RIBOSOMAL PROTEIN S12 METHYLTHIOTRANSFERASE ACCESSORY FACTOR YCAO"/>
    <property type="match status" value="1"/>
</dbReference>
<dbReference type="Proteomes" id="UP000321901">
    <property type="component" value="Unassembled WGS sequence"/>
</dbReference>
<organism evidence="2 3">
    <name type="scientific">Sporosarcina luteola</name>
    <dbReference type="NCBI Taxonomy" id="582850"/>
    <lineage>
        <taxon>Bacteria</taxon>
        <taxon>Bacillati</taxon>
        <taxon>Bacillota</taxon>
        <taxon>Bacilli</taxon>
        <taxon>Bacillales</taxon>
        <taxon>Caryophanaceae</taxon>
        <taxon>Sporosarcina</taxon>
    </lineage>
</organism>
<evidence type="ECO:0000259" key="1">
    <source>
        <dbReference type="PROSITE" id="PS51664"/>
    </source>
</evidence>
<dbReference type="RefSeq" id="WP_147056222.1">
    <property type="nucleotide sequence ID" value="NZ_BJYL01000015.1"/>
</dbReference>
<protein>
    <submittedName>
        <fullName evidence="2">Streptolysin associated protein SagD</fullName>
    </submittedName>
</protein>